<dbReference type="Proteomes" id="UP000738349">
    <property type="component" value="Unassembled WGS sequence"/>
</dbReference>
<comment type="caution">
    <text evidence="2">The sequence shown here is derived from an EMBL/GenBank/DDBJ whole genome shotgun (WGS) entry which is preliminary data.</text>
</comment>
<accession>A0A9P9EPU7</accession>
<gene>
    <name evidence="2" type="ORF">EDB81DRAFT_761451</name>
</gene>
<sequence length="322" mass="36473">MDSRMTGSALKNLHMFQALCGKKTDMSHVVLATSMWDNLNSGEDHNVGVARETELRSSYWADMLDCGSQMFWHDNSRGSALPIIQREMVVEKCTLDKTLAGEQLLQGLLAERAKHERDLAAAKRSHEQAMQDGSEKMMATLAKREREYQKKLDQLDRDREECMQVLQQDYAKLQQDQQKKWQRAVEDLKRKKQQLEEMDRQEKSQVQALKTMQEMFDAKMDEMQRDRDQREAARDAKAQQQRDLNQMQIAALEAMVGKYEKDAADLDARKNRPVVLSVIQALAGAGVLAASFKSGSTALMASGTGLLTSAASNFNSSEQLHI</sequence>
<dbReference type="EMBL" id="JAGMUV010000011">
    <property type="protein sequence ID" value="KAH7140999.1"/>
    <property type="molecule type" value="Genomic_DNA"/>
</dbReference>
<proteinExistence type="predicted"/>
<organism evidence="2 3">
    <name type="scientific">Dactylonectria macrodidyma</name>
    <dbReference type="NCBI Taxonomy" id="307937"/>
    <lineage>
        <taxon>Eukaryota</taxon>
        <taxon>Fungi</taxon>
        <taxon>Dikarya</taxon>
        <taxon>Ascomycota</taxon>
        <taxon>Pezizomycotina</taxon>
        <taxon>Sordariomycetes</taxon>
        <taxon>Hypocreomycetidae</taxon>
        <taxon>Hypocreales</taxon>
        <taxon>Nectriaceae</taxon>
        <taxon>Dactylonectria</taxon>
    </lineage>
</organism>
<dbReference type="OrthoDB" id="8954335at2759"/>
<evidence type="ECO:0000313" key="2">
    <source>
        <dbReference type="EMBL" id="KAH7140999.1"/>
    </source>
</evidence>
<dbReference type="AlphaFoldDB" id="A0A9P9EPU7"/>
<feature type="compositionally biased region" description="Basic and acidic residues" evidence="1">
    <location>
        <begin position="224"/>
        <end position="237"/>
    </location>
</feature>
<evidence type="ECO:0000313" key="3">
    <source>
        <dbReference type="Proteomes" id="UP000738349"/>
    </source>
</evidence>
<reference evidence="2" key="1">
    <citation type="journal article" date="2021" name="Nat. Commun.">
        <title>Genetic determinants of endophytism in the Arabidopsis root mycobiome.</title>
        <authorList>
            <person name="Mesny F."/>
            <person name="Miyauchi S."/>
            <person name="Thiergart T."/>
            <person name="Pickel B."/>
            <person name="Atanasova L."/>
            <person name="Karlsson M."/>
            <person name="Huettel B."/>
            <person name="Barry K.W."/>
            <person name="Haridas S."/>
            <person name="Chen C."/>
            <person name="Bauer D."/>
            <person name="Andreopoulos W."/>
            <person name="Pangilinan J."/>
            <person name="LaButti K."/>
            <person name="Riley R."/>
            <person name="Lipzen A."/>
            <person name="Clum A."/>
            <person name="Drula E."/>
            <person name="Henrissat B."/>
            <person name="Kohler A."/>
            <person name="Grigoriev I.V."/>
            <person name="Martin F.M."/>
            <person name="Hacquard S."/>
        </authorList>
    </citation>
    <scope>NUCLEOTIDE SEQUENCE</scope>
    <source>
        <strain evidence="2">MPI-CAGE-AT-0147</strain>
    </source>
</reference>
<name>A0A9P9EPU7_9HYPO</name>
<protein>
    <submittedName>
        <fullName evidence="2">Uncharacterized protein</fullName>
    </submittedName>
</protein>
<keyword evidence="3" id="KW-1185">Reference proteome</keyword>
<feature type="region of interest" description="Disordered" evidence="1">
    <location>
        <begin position="224"/>
        <end position="243"/>
    </location>
</feature>
<evidence type="ECO:0000256" key="1">
    <source>
        <dbReference type="SAM" id="MobiDB-lite"/>
    </source>
</evidence>